<evidence type="ECO:0000313" key="2">
    <source>
        <dbReference type="Proteomes" id="UP000593573"/>
    </source>
</evidence>
<gene>
    <name evidence="1" type="ORF">Goklo_024742</name>
</gene>
<protein>
    <submittedName>
        <fullName evidence="1">Uncharacterized protein</fullName>
    </submittedName>
</protein>
<name>A0A7J8WC76_9ROSI</name>
<sequence length="46" mass="5120">MLKNISHSSQLLVIYSQIPVFDDYIFLDIGGQKLLGACSISNPRHS</sequence>
<reference evidence="1 2" key="1">
    <citation type="journal article" date="2019" name="Genome Biol. Evol.">
        <title>Insights into the evolution of the New World diploid cottons (Gossypium, subgenus Houzingenia) based on genome sequencing.</title>
        <authorList>
            <person name="Grover C.E."/>
            <person name="Arick M.A. 2nd"/>
            <person name="Thrash A."/>
            <person name="Conover J.L."/>
            <person name="Sanders W.S."/>
            <person name="Peterson D.G."/>
            <person name="Frelichowski J.E."/>
            <person name="Scheffler J.A."/>
            <person name="Scheffler B.E."/>
            <person name="Wendel J.F."/>
        </authorList>
    </citation>
    <scope>NUCLEOTIDE SEQUENCE [LARGE SCALE GENOMIC DNA]</scope>
    <source>
        <strain evidence="1">57</strain>
        <tissue evidence="1">Leaf</tissue>
    </source>
</reference>
<organism evidence="1 2">
    <name type="scientific">Gossypium klotzschianum</name>
    <dbReference type="NCBI Taxonomy" id="34286"/>
    <lineage>
        <taxon>Eukaryota</taxon>
        <taxon>Viridiplantae</taxon>
        <taxon>Streptophyta</taxon>
        <taxon>Embryophyta</taxon>
        <taxon>Tracheophyta</taxon>
        <taxon>Spermatophyta</taxon>
        <taxon>Magnoliopsida</taxon>
        <taxon>eudicotyledons</taxon>
        <taxon>Gunneridae</taxon>
        <taxon>Pentapetalae</taxon>
        <taxon>rosids</taxon>
        <taxon>malvids</taxon>
        <taxon>Malvales</taxon>
        <taxon>Malvaceae</taxon>
        <taxon>Malvoideae</taxon>
        <taxon>Gossypium</taxon>
    </lineage>
</organism>
<proteinExistence type="predicted"/>
<accession>A0A7J8WC76</accession>
<dbReference type="AlphaFoldDB" id="A0A7J8WC76"/>
<keyword evidence="2" id="KW-1185">Reference proteome</keyword>
<dbReference type="EMBL" id="JABFAB010244766">
    <property type="protein sequence ID" value="MBA0672430.1"/>
    <property type="molecule type" value="Genomic_DNA"/>
</dbReference>
<evidence type="ECO:0000313" key="1">
    <source>
        <dbReference type="EMBL" id="MBA0672430.1"/>
    </source>
</evidence>
<comment type="caution">
    <text evidence="1">The sequence shown here is derived from an EMBL/GenBank/DDBJ whole genome shotgun (WGS) entry which is preliminary data.</text>
</comment>
<dbReference type="Proteomes" id="UP000593573">
    <property type="component" value="Unassembled WGS sequence"/>
</dbReference>